<gene>
    <name evidence="3" type="ORF">BCF53_102289</name>
</gene>
<feature type="domain" description="DUF403" evidence="1">
    <location>
        <begin position="523"/>
        <end position="845"/>
    </location>
</feature>
<dbReference type="Pfam" id="PF14403">
    <property type="entry name" value="CP_ATPgrasp_2"/>
    <property type="match status" value="1"/>
</dbReference>
<dbReference type="SUPFAM" id="SSF56059">
    <property type="entry name" value="Glutathione synthetase ATP-binding domain-like"/>
    <property type="match status" value="1"/>
</dbReference>
<evidence type="ECO:0000313" key="4">
    <source>
        <dbReference type="Proteomes" id="UP000295793"/>
    </source>
</evidence>
<comment type="caution">
    <text evidence="3">The sequence shown here is derived from an EMBL/GenBank/DDBJ whole genome shotgun (WGS) entry which is preliminary data.</text>
</comment>
<evidence type="ECO:0000313" key="3">
    <source>
        <dbReference type="EMBL" id="TCS43263.1"/>
    </source>
</evidence>
<dbReference type="InterPro" id="IPR007296">
    <property type="entry name" value="DUF403"/>
</dbReference>
<dbReference type="PANTHER" id="PTHR34595">
    <property type="entry name" value="BLR5612 PROTEIN"/>
    <property type="match status" value="1"/>
</dbReference>
<feature type="domain" description="Circularly permuted ATP-grasp type 2" evidence="2">
    <location>
        <begin position="97"/>
        <end position="472"/>
    </location>
</feature>
<keyword evidence="4" id="KW-1185">Reference proteome</keyword>
<sequence length="863" mass="97817">MQDQKQGLPSGKPLFSDNSEIASWYQTPDQAFDEVFLNPGESKPHWRYFVDSMNRAGLTQFADRQRKAQDILRDDGATYNRTENPLQTSTWSLDPFPYLLGSEEWTRLEAAMVERSQLMNLILKDIYGDRELIRRGIVPAEVIYGHPGFLRQCQGVSLPGENQLLMHAMNMVRGLDGEFTVVGDRTQAPTGSGYALENRRVLSRVLPDMFRDSNVHRLSHYFYRLRQTLTSLGRRLNPNPRVVVLTTGANSSSHFEQAYLSNYLGYSLVQGTDLTVRNGRVWLKALGGLQQVDVILRRVDDVYCDQVELSSGGRGGVPGLLEVVREGNVIVANPLGSGILETPALLKFLPQIAQHFLGHDLAVKSVESWWCGDTDDYAYVTHNLSNLIIKPAVRRDNSRSIYGRELTEEQKAQLLVRIARNPHLYVAQSYLKASHSPTWQQGKIVSCPTIIRTFTVSNLDSYFAMPGGLARVTKQHAAQEYVDTRHEVKSKDIWVLSDAPETYFSLIDEHQDILTDIDLQNNLPSRVIENLFWMGRYSERAETVIRLLRTVFHQLQDSDPLPEASRDVLLKALSVQTGSLPGFCAEGNAAIKNADAELISLIIDGNRPGSVKANINSMLNCSEEVREMLSADTRKIVNDLRDDMGRLEKLFAKGMPTAPQEALDDIVTSLLALSGLNHESMMRGIDWRFQAIGRRVERAIQTATLLQSTLTEGLSAYDMQRVLESVLLSVEALISFRRRYRTRYDVYYGLDLLMLDETNPRSLFYQIDALNKHTMRLPRSTTSARAMSHELKVLSKSLADMQLSDLHELSGLSEKTNRREKLDELMQTLIHQLEQYTGFISDKYFDHMTKPHQIFSPNWELEA</sequence>
<dbReference type="InterPro" id="IPR025841">
    <property type="entry name" value="CP_ATPgrasp_2"/>
</dbReference>
<dbReference type="Proteomes" id="UP000295793">
    <property type="component" value="Unassembled WGS sequence"/>
</dbReference>
<dbReference type="InterPro" id="IPR051680">
    <property type="entry name" value="ATP-dep_Glu-Cys_Ligase-2"/>
</dbReference>
<dbReference type="OrthoDB" id="9804079at2"/>
<evidence type="ECO:0000259" key="1">
    <source>
        <dbReference type="Pfam" id="PF04168"/>
    </source>
</evidence>
<dbReference type="Gene3D" id="3.40.50.11290">
    <property type="match status" value="1"/>
</dbReference>
<reference evidence="3 4" key="1">
    <citation type="submission" date="2019-03" db="EMBL/GenBank/DDBJ databases">
        <title>Genomic Encyclopedia of Archaeal and Bacterial Type Strains, Phase II (KMG-II): from individual species to whole genera.</title>
        <authorList>
            <person name="Goeker M."/>
        </authorList>
    </citation>
    <scope>NUCLEOTIDE SEQUENCE [LARGE SCALE GENOMIC DNA]</scope>
    <source>
        <strain evidence="3 4">DSM 15388</strain>
    </source>
</reference>
<dbReference type="RefSeq" id="WP_132700031.1">
    <property type="nucleotide sequence ID" value="NZ_SLZR01000002.1"/>
</dbReference>
<protein>
    <submittedName>
        <fullName evidence="3">Putative circularly permuted ATP-grasp superfamily protein</fullName>
    </submittedName>
</protein>
<dbReference type="AlphaFoldDB" id="A0A4R3IC73"/>
<organism evidence="3 4">
    <name type="scientific">Reinekea marinisedimentorum</name>
    <dbReference type="NCBI Taxonomy" id="230495"/>
    <lineage>
        <taxon>Bacteria</taxon>
        <taxon>Pseudomonadati</taxon>
        <taxon>Pseudomonadota</taxon>
        <taxon>Gammaproteobacteria</taxon>
        <taxon>Oceanospirillales</taxon>
        <taxon>Saccharospirillaceae</taxon>
        <taxon>Reinekea</taxon>
    </lineage>
</organism>
<dbReference type="Pfam" id="PF04168">
    <property type="entry name" value="Alpha-E"/>
    <property type="match status" value="1"/>
</dbReference>
<evidence type="ECO:0000259" key="2">
    <source>
        <dbReference type="Pfam" id="PF14403"/>
    </source>
</evidence>
<proteinExistence type="predicted"/>
<accession>A0A4R3IC73</accession>
<dbReference type="PANTHER" id="PTHR34595:SF2">
    <property type="entry name" value="BLR2978 PROTEIN"/>
    <property type="match status" value="1"/>
</dbReference>
<name>A0A4R3IC73_9GAMM</name>
<dbReference type="EMBL" id="SLZR01000002">
    <property type="protein sequence ID" value="TCS43263.1"/>
    <property type="molecule type" value="Genomic_DNA"/>
</dbReference>
<dbReference type="Gene3D" id="3.30.1490.270">
    <property type="match status" value="1"/>
</dbReference>